<dbReference type="InterPro" id="IPR022675">
    <property type="entry name" value="G6P_DH_C"/>
</dbReference>
<dbReference type="GO" id="GO:0004345">
    <property type="term" value="F:glucose-6-phosphate dehydrogenase activity"/>
    <property type="evidence" value="ECO:0007669"/>
    <property type="project" value="UniProtKB-UniRule"/>
</dbReference>
<feature type="domain" description="Glucose-6-phosphate dehydrogenase NAD-binding" evidence="9">
    <location>
        <begin position="9"/>
        <end position="179"/>
    </location>
</feature>
<evidence type="ECO:0000256" key="1">
    <source>
        <dbReference type="ARBA" id="ARBA00004937"/>
    </source>
</evidence>
<dbReference type="PROSITE" id="PS00069">
    <property type="entry name" value="G6P_DEHYDROGENASE"/>
    <property type="match status" value="1"/>
</dbReference>
<keyword evidence="6 7" id="KW-0119">Carbohydrate metabolism</keyword>
<keyword evidence="4 7" id="KW-0521">NADP</keyword>
<comment type="catalytic activity">
    <reaction evidence="7">
        <text>D-glucose 6-phosphate + NADP(+) = 6-phospho-D-glucono-1,5-lactone + NADPH + H(+)</text>
        <dbReference type="Rhea" id="RHEA:15841"/>
        <dbReference type="ChEBI" id="CHEBI:15378"/>
        <dbReference type="ChEBI" id="CHEBI:57783"/>
        <dbReference type="ChEBI" id="CHEBI:57955"/>
        <dbReference type="ChEBI" id="CHEBI:58349"/>
        <dbReference type="ChEBI" id="CHEBI:61548"/>
        <dbReference type="EC" id="1.1.1.49"/>
    </reaction>
</comment>
<dbReference type="GO" id="GO:0050661">
    <property type="term" value="F:NADP binding"/>
    <property type="evidence" value="ECO:0007669"/>
    <property type="project" value="UniProtKB-UniRule"/>
</dbReference>
<evidence type="ECO:0000313" key="12">
    <source>
        <dbReference type="Proteomes" id="UP000321306"/>
    </source>
</evidence>
<feature type="region of interest" description="Disordered" evidence="8">
    <location>
        <begin position="450"/>
        <end position="477"/>
    </location>
</feature>
<dbReference type="OrthoDB" id="9802739at2"/>
<accession>A0A511MVQ4</accession>
<dbReference type="GO" id="GO:0005829">
    <property type="term" value="C:cytosol"/>
    <property type="evidence" value="ECO:0007669"/>
    <property type="project" value="TreeGrafter"/>
</dbReference>
<comment type="caution">
    <text evidence="7">Lacks conserved residue(s) required for the propagation of feature annotation.</text>
</comment>
<feature type="binding site" evidence="7">
    <location>
        <position position="140"/>
    </location>
    <ligand>
        <name>NADP(+)</name>
        <dbReference type="ChEBI" id="CHEBI:58349"/>
    </ligand>
</feature>
<dbReference type="PIRSF" id="PIRSF000110">
    <property type="entry name" value="G6PD"/>
    <property type="match status" value="1"/>
</dbReference>
<feature type="binding site" evidence="7">
    <location>
        <begin position="12"/>
        <end position="19"/>
    </location>
    <ligand>
        <name>NADP(+)</name>
        <dbReference type="ChEBI" id="CHEBI:58349"/>
    </ligand>
</feature>
<dbReference type="InterPro" id="IPR022674">
    <property type="entry name" value="G6P_DH_NAD-bd"/>
</dbReference>
<keyword evidence="12" id="KW-1185">Reference proteome</keyword>
<feature type="binding site" evidence="7">
    <location>
        <position position="208"/>
    </location>
    <ligand>
        <name>substrate</name>
    </ligand>
</feature>
<evidence type="ECO:0000259" key="10">
    <source>
        <dbReference type="Pfam" id="PF02781"/>
    </source>
</evidence>
<dbReference type="GO" id="GO:0009051">
    <property type="term" value="P:pentose-phosphate shunt, oxidative branch"/>
    <property type="evidence" value="ECO:0007669"/>
    <property type="project" value="TreeGrafter"/>
</dbReference>
<sequence length="477" mass="55043">MQVEPLTLVILGATGDLTRRLLFPAVYRLFARGRLPELKVVGYATEEMSSKAFQQHLEKSLKEFVPKFSQEVWDRLKAQVEYVSGDLTPEKIRALEPQVEGNALFYLALPPQLFDDAAVGLGSVGLHREKGGWRRLIIEKPFGWDLESARGLRERLHQHWEEHQLFRIDHFLGKETVQNLMVFRFANRFMEPIWNAANIAQVQITAAETLGLEGRYKYYDQAGAMRDMLQNHLMQIFALTAIEPVSKWDANNLRQHKVEVLQSVRPIPQERVKEFAVRGRYGPGVMDGKNVPGYLEEEGVPHDSRTETFAAIKLYIDNWRWEGVPFYLRSGKRMKQSYTEVAVQFKEVPTQLFSGVEDLSNWLIFRMKPEEKIDLVAYAKTPGLNLETRTVVLCTEISRKEEMDFTAYEQLIMDAAEGDQTHFLRFDEVEEAWRILDPILKAWQHGQPEEYASGSLGPNGQGRLMDPGHYWRSPEDD</sequence>
<dbReference type="NCBIfam" id="NF009492">
    <property type="entry name" value="PRK12853.1-3"/>
    <property type="match status" value="1"/>
</dbReference>
<dbReference type="Pfam" id="PF00479">
    <property type="entry name" value="G6PD_N"/>
    <property type="match status" value="1"/>
</dbReference>
<dbReference type="InterPro" id="IPR036291">
    <property type="entry name" value="NAD(P)-bd_dom_sf"/>
</dbReference>
<comment type="caution">
    <text evidence="11">The sequence shown here is derived from an EMBL/GenBank/DDBJ whole genome shotgun (WGS) entry which is preliminary data.</text>
</comment>
<name>A0A511MVQ4_DEIC1</name>
<dbReference type="NCBIfam" id="TIGR00871">
    <property type="entry name" value="zwf"/>
    <property type="match status" value="1"/>
</dbReference>
<dbReference type="Gene3D" id="3.30.360.10">
    <property type="entry name" value="Dihydrodipicolinate Reductase, domain 2"/>
    <property type="match status" value="1"/>
</dbReference>
<dbReference type="PRINTS" id="PR00079">
    <property type="entry name" value="G6PDHDRGNASE"/>
</dbReference>
<dbReference type="HAMAP" id="MF_00966">
    <property type="entry name" value="G6PD"/>
    <property type="match status" value="1"/>
</dbReference>
<feature type="active site" description="Proton acceptor" evidence="7">
    <location>
        <position position="232"/>
    </location>
</feature>
<evidence type="ECO:0000256" key="2">
    <source>
        <dbReference type="ARBA" id="ARBA00009975"/>
    </source>
</evidence>
<keyword evidence="5 7" id="KW-0560">Oxidoreductase</keyword>
<dbReference type="Proteomes" id="UP000321306">
    <property type="component" value="Unassembled WGS sequence"/>
</dbReference>
<dbReference type="EC" id="1.1.1.49" evidence="7"/>
<dbReference type="SUPFAM" id="SSF55347">
    <property type="entry name" value="Glyceraldehyde-3-phosphate dehydrogenase-like, C-terminal domain"/>
    <property type="match status" value="1"/>
</dbReference>
<reference evidence="11 12" key="1">
    <citation type="submission" date="2019-07" db="EMBL/GenBank/DDBJ databases">
        <title>Whole genome shotgun sequence of Deinococcus cellulosilyticus NBRC 106333.</title>
        <authorList>
            <person name="Hosoyama A."/>
            <person name="Uohara A."/>
            <person name="Ohji S."/>
            <person name="Ichikawa N."/>
        </authorList>
    </citation>
    <scope>NUCLEOTIDE SEQUENCE [LARGE SCALE GENOMIC DNA]</scope>
    <source>
        <strain evidence="11 12">NBRC 106333</strain>
    </source>
</reference>
<feature type="binding site" evidence="7">
    <location>
        <begin position="86"/>
        <end position="87"/>
    </location>
    <ligand>
        <name>NADP(+)</name>
        <dbReference type="ChEBI" id="CHEBI:58349"/>
    </ligand>
</feature>
<dbReference type="InterPro" id="IPR019796">
    <property type="entry name" value="G6P_DH_AS"/>
</dbReference>
<evidence type="ECO:0000256" key="4">
    <source>
        <dbReference type="ARBA" id="ARBA00022857"/>
    </source>
</evidence>
<comment type="function">
    <text evidence="7">Catalyzes the oxidation of glucose 6-phosphate to 6-phosphogluconolactone.</text>
</comment>
<dbReference type="AlphaFoldDB" id="A0A511MVQ4"/>
<dbReference type="Gene3D" id="3.40.50.720">
    <property type="entry name" value="NAD(P)-binding Rossmann-like Domain"/>
    <property type="match status" value="1"/>
</dbReference>
<feature type="binding site" evidence="7">
    <location>
        <position position="174"/>
    </location>
    <ligand>
        <name>substrate</name>
    </ligand>
</feature>
<evidence type="ECO:0000256" key="5">
    <source>
        <dbReference type="ARBA" id="ARBA00023002"/>
    </source>
</evidence>
<feature type="domain" description="Glucose-6-phosphate dehydrogenase C-terminal" evidence="10">
    <location>
        <begin position="181"/>
        <end position="467"/>
    </location>
</feature>
<keyword evidence="3 7" id="KW-0313">Glucose metabolism</keyword>
<dbReference type="PANTHER" id="PTHR23429">
    <property type="entry name" value="GLUCOSE-6-PHOSPHATE 1-DEHYDROGENASE G6PD"/>
    <property type="match status" value="1"/>
</dbReference>
<dbReference type="EMBL" id="BJXB01000001">
    <property type="protein sequence ID" value="GEM44663.1"/>
    <property type="molecule type" value="Genomic_DNA"/>
</dbReference>
<dbReference type="SUPFAM" id="SSF51735">
    <property type="entry name" value="NAD(P)-binding Rossmann-fold domains"/>
    <property type="match status" value="1"/>
</dbReference>
<evidence type="ECO:0000313" key="11">
    <source>
        <dbReference type="EMBL" id="GEM44663.1"/>
    </source>
</evidence>
<proteinExistence type="inferred from homology"/>
<comment type="similarity">
    <text evidence="2 7">Belongs to the glucose-6-phosphate dehydrogenase family.</text>
</comment>
<comment type="pathway">
    <text evidence="1 7">Carbohydrate degradation; pentose phosphate pathway; D-ribulose 5-phosphate from D-glucose 6-phosphate (oxidative stage): step 1/3.</text>
</comment>
<dbReference type="Pfam" id="PF02781">
    <property type="entry name" value="G6PD_C"/>
    <property type="match status" value="1"/>
</dbReference>
<protein>
    <recommendedName>
        <fullName evidence="7">Glucose-6-phosphate 1-dehydrogenase</fullName>
        <shortName evidence="7">G6PD</shortName>
        <ecNumber evidence="7">1.1.1.49</ecNumber>
    </recommendedName>
</protein>
<gene>
    <name evidence="7 11" type="primary">zwf</name>
    <name evidence="11" type="ORF">DC3_02980</name>
</gene>
<dbReference type="UniPathway" id="UPA00115">
    <property type="reaction ID" value="UER00408"/>
</dbReference>
<evidence type="ECO:0000256" key="8">
    <source>
        <dbReference type="SAM" id="MobiDB-lite"/>
    </source>
</evidence>
<evidence type="ECO:0000256" key="3">
    <source>
        <dbReference type="ARBA" id="ARBA00022526"/>
    </source>
</evidence>
<dbReference type="InterPro" id="IPR001282">
    <property type="entry name" value="G6P_DH"/>
</dbReference>
<evidence type="ECO:0000256" key="6">
    <source>
        <dbReference type="ARBA" id="ARBA00023277"/>
    </source>
</evidence>
<feature type="binding site" evidence="7">
    <location>
        <position position="170"/>
    </location>
    <ligand>
        <name>substrate</name>
    </ligand>
</feature>
<organism evidence="11 12">
    <name type="scientific">Deinococcus cellulosilyticus (strain DSM 18568 / NBRC 106333 / KACC 11606 / 5516J-15)</name>
    <dbReference type="NCBI Taxonomy" id="1223518"/>
    <lineage>
        <taxon>Bacteria</taxon>
        <taxon>Thermotogati</taxon>
        <taxon>Deinococcota</taxon>
        <taxon>Deinococci</taxon>
        <taxon>Deinococcales</taxon>
        <taxon>Deinococcaceae</taxon>
        <taxon>Deinococcus</taxon>
    </lineage>
</organism>
<evidence type="ECO:0000259" key="9">
    <source>
        <dbReference type="Pfam" id="PF00479"/>
    </source>
</evidence>
<feature type="binding site" evidence="7">
    <location>
        <position position="227"/>
    </location>
    <ligand>
        <name>substrate</name>
    </ligand>
</feature>
<dbReference type="PANTHER" id="PTHR23429:SF0">
    <property type="entry name" value="GLUCOSE-6-PHOSPHATE 1-DEHYDROGENASE"/>
    <property type="match status" value="1"/>
</dbReference>
<dbReference type="GO" id="GO:0006006">
    <property type="term" value="P:glucose metabolic process"/>
    <property type="evidence" value="ECO:0007669"/>
    <property type="project" value="UniProtKB-KW"/>
</dbReference>
<feature type="binding site" evidence="7">
    <location>
        <position position="332"/>
    </location>
    <ligand>
        <name>substrate</name>
    </ligand>
</feature>
<evidence type="ECO:0000256" key="7">
    <source>
        <dbReference type="HAMAP-Rule" id="MF_00966"/>
    </source>
</evidence>